<feature type="region of interest" description="Disordered" evidence="5">
    <location>
        <begin position="1"/>
        <end position="22"/>
    </location>
</feature>
<evidence type="ECO:0000256" key="1">
    <source>
        <dbReference type="ARBA" id="ARBA00022723"/>
    </source>
</evidence>
<dbReference type="PROSITE" id="PS50157">
    <property type="entry name" value="ZINC_FINGER_C2H2_2"/>
    <property type="match status" value="1"/>
</dbReference>
<name>A0A2A6CXD7_PRIPA</name>
<dbReference type="AlphaFoldDB" id="A0A2A6CXD7"/>
<evidence type="ECO:0000313" key="7">
    <source>
        <dbReference type="Proteomes" id="UP000005239"/>
    </source>
</evidence>
<dbReference type="InterPro" id="IPR036236">
    <property type="entry name" value="Znf_C2H2_sf"/>
</dbReference>
<keyword evidence="2" id="KW-0677">Repeat</keyword>
<dbReference type="Gene3D" id="3.30.160.60">
    <property type="entry name" value="Classic Zinc Finger"/>
    <property type="match status" value="1"/>
</dbReference>
<reference evidence="7" key="1">
    <citation type="journal article" date="2008" name="Nat. Genet.">
        <title>The Pristionchus pacificus genome provides a unique perspective on nematode lifestyle and parasitism.</title>
        <authorList>
            <person name="Dieterich C."/>
            <person name="Clifton S.W."/>
            <person name="Schuster L.N."/>
            <person name="Chinwalla A."/>
            <person name="Delehaunty K."/>
            <person name="Dinkelacker I."/>
            <person name="Fulton L."/>
            <person name="Fulton R."/>
            <person name="Godfrey J."/>
            <person name="Minx P."/>
            <person name="Mitreva M."/>
            <person name="Roeseler W."/>
            <person name="Tian H."/>
            <person name="Witte H."/>
            <person name="Yang S.P."/>
            <person name="Wilson R.K."/>
            <person name="Sommer R.J."/>
        </authorList>
    </citation>
    <scope>NUCLEOTIDE SEQUENCE [LARGE SCALE GENOMIC DNA]</scope>
    <source>
        <strain evidence="7">PS312</strain>
    </source>
</reference>
<evidence type="ECO:0000313" key="6">
    <source>
        <dbReference type="EnsemblMetazoa" id="PPA36487.1"/>
    </source>
</evidence>
<keyword evidence="3" id="KW-0863">Zinc-finger</keyword>
<protein>
    <submittedName>
        <fullName evidence="6">C2H2-type domain-containing protein</fullName>
    </submittedName>
</protein>
<proteinExistence type="predicted"/>
<evidence type="ECO:0000256" key="2">
    <source>
        <dbReference type="ARBA" id="ARBA00022737"/>
    </source>
</evidence>
<evidence type="ECO:0000256" key="5">
    <source>
        <dbReference type="SAM" id="MobiDB-lite"/>
    </source>
</evidence>
<dbReference type="PROSITE" id="PS00028">
    <property type="entry name" value="ZINC_FINGER_C2H2_1"/>
    <property type="match status" value="1"/>
</dbReference>
<dbReference type="InterPro" id="IPR013087">
    <property type="entry name" value="Znf_C2H2_type"/>
</dbReference>
<organism evidence="6 7">
    <name type="scientific">Pristionchus pacificus</name>
    <name type="common">Parasitic nematode worm</name>
    <dbReference type="NCBI Taxonomy" id="54126"/>
    <lineage>
        <taxon>Eukaryota</taxon>
        <taxon>Metazoa</taxon>
        <taxon>Ecdysozoa</taxon>
        <taxon>Nematoda</taxon>
        <taxon>Chromadorea</taxon>
        <taxon>Rhabditida</taxon>
        <taxon>Rhabditina</taxon>
        <taxon>Diplogasteromorpha</taxon>
        <taxon>Diplogasteroidea</taxon>
        <taxon>Neodiplogasteridae</taxon>
        <taxon>Pristionchus</taxon>
    </lineage>
</organism>
<evidence type="ECO:0000256" key="3">
    <source>
        <dbReference type="ARBA" id="ARBA00022771"/>
    </source>
</evidence>
<keyword evidence="7" id="KW-1185">Reference proteome</keyword>
<keyword evidence="4" id="KW-0862">Zinc</keyword>
<reference evidence="6" key="2">
    <citation type="submission" date="2022-06" db="UniProtKB">
        <authorList>
            <consortium name="EnsemblMetazoa"/>
        </authorList>
    </citation>
    <scope>IDENTIFICATION</scope>
    <source>
        <strain evidence="6">PS312</strain>
    </source>
</reference>
<accession>A0A2A6CXD7</accession>
<feature type="compositionally biased region" description="Polar residues" evidence="5">
    <location>
        <begin position="1"/>
        <end position="10"/>
    </location>
</feature>
<dbReference type="EnsemblMetazoa" id="PPA36487.1">
    <property type="protein sequence ID" value="PPA36487.1"/>
    <property type="gene ID" value="WBGene00274856"/>
</dbReference>
<gene>
    <name evidence="6" type="primary">WBGene00274856</name>
</gene>
<sequence>MNDVANQTKIESNRDDKQEQNPLECNECGKSYSCPWNLQRHLKIHKPKRIRSEIKKNPVDVAEELDVFRANSEEARYFG</sequence>
<dbReference type="SUPFAM" id="SSF57667">
    <property type="entry name" value="beta-beta-alpha zinc fingers"/>
    <property type="match status" value="1"/>
</dbReference>
<dbReference type="SMART" id="SM00355">
    <property type="entry name" value="ZnF_C2H2"/>
    <property type="match status" value="1"/>
</dbReference>
<evidence type="ECO:0000256" key="4">
    <source>
        <dbReference type="ARBA" id="ARBA00022833"/>
    </source>
</evidence>
<keyword evidence="1" id="KW-0479">Metal-binding</keyword>
<dbReference type="Proteomes" id="UP000005239">
    <property type="component" value="Unassembled WGS sequence"/>
</dbReference>
<dbReference type="GO" id="GO:0008270">
    <property type="term" value="F:zinc ion binding"/>
    <property type="evidence" value="ECO:0007669"/>
    <property type="project" value="UniProtKB-KW"/>
</dbReference>
<dbReference type="FunFam" id="3.30.160.60:FF:000100">
    <property type="entry name" value="Zinc finger 45-like"/>
    <property type="match status" value="1"/>
</dbReference>
<accession>A0A8R1YVL3</accession>